<dbReference type="EMBL" id="JACGWK010001427">
    <property type="protein sequence ID" value="KAL0288825.1"/>
    <property type="molecule type" value="Genomic_DNA"/>
</dbReference>
<sequence length="75" mass="8394">MGPLRVESQFIPHFQWEKHPKIGLERSKSRTSRLGIEDPMETCTKYCSSVSSAGDVGFLDRISRVNASRVLSIVA</sequence>
<proteinExistence type="predicted"/>
<reference evidence="1" key="2">
    <citation type="journal article" date="2024" name="Plant">
        <title>Genomic evolution and insights into agronomic trait innovations of Sesamum species.</title>
        <authorList>
            <person name="Miao H."/>
            <person name="Wang L."/>
            <person name="Qu L."/>
            <person name="Liu H."/>
            <person name="Sun Y."/>
            <person name="Le M."/>
            <person name="Wang Q."/>
            <person name="Wei S."/>
            <person name="Zheng Y."/>
            <person name="Lin W."/>
            <person name="Duan Y."/>
            <person name="Cao H."/>
            <person name="Xiong S."/>
            <person name="Wang X."/>
            <person name="Wei L."/>
            <person name="Li C."/>
            <person name="Ma Q."/>
            <person name="Ju M."/>
            <person name="Zhao R."/>
            <person name="Li G."/>
            <person name="Mu C."/>
            <person name="Tian Q."/>
            <person name="Mei H."/>
            <person name="Zhang T."/>
            <person name="Gao T."/>
            <person name="Zhang H."/>
        </authorList>
    </citation>
    <scope>NUCLEOTIDE SEQUENCE</scope>
    <source>
        <strain evidence="1">G01</strain>
    </source>
</reference>
<dbReference type="AlphaFoldDB" id="A0AAW2J341"/>
<reference evidence="1" key="1">
    <citation type="submission" date="2020-06" db="EMBL/GenBank/DDBJ databases">
        <authorList>
            <person name="Li T."/>
            <person name="Hu X."/>
            <person name="Zhang T."/>
            <person name="Song X."/>
            <person name="Zhang H."/>
            <person name="Dai N."/>
            <person name="Sheng W."/>
            <person name="Hou X."/>
            <person name="Wei L."/>
        </authorList>
    </citation>
    <scope>NUCLEOTIDE SEQUENCE</scope>
    <source>
        <strain evidence="1">G01</strain>
        <tissue evidence="1">Leaf</tissue>
    </source>
</reference>
<comment type="caution">
    <text evidence="1">The sequence shown here is derived from an EMBL/GenBank/DDBJ whole genome shotgun (WGS) entry which is preliminary data.</text>
</comment>
<gene>
    <name evidence="1" type="ORF">Sangu_2641200</name>
</gene>
<evidence type="ECO:0000313" key="1">
    <source>
        <dbReference type="EMBL" id="KAL0288825.1"/>
    </source>
</evidence>
<organism evidence="1">
    <name type="scientific">Sesamum angustifolium</name>
    <dbReference type="NCBI Taxonomy" id="2727405"/>
    <lineage>
        <taxon>Eukaryota</taxon>
        <taxon>Viridiplantae</taxon>
        <taxon>Streptophyta</taxon>
        <taxon>Embryophyta</taxon>
        <taxon>Tracheophyta</taxon>
        <taxon>Spermatophyta</taxon>
        <taxon>Magnoliopsida</taxon>
        <taxon>eudicotyledons</taxon>
        <taxon>Gunneridae</taxon>
        <taxon>Pentapetalae</taxon>
        <taxon>asterids</taxon>
        <taxon>lamiids</taxon>
        <taxon>Lamiales</taxon>
        <taxon>Pedaliaceae</taxon>
        <taxon>Sesamum</taxon>
    </lineage>
</organism>
<protein>
    <submittedName>
        <fullName evidence="1">Uncharacterized protein</fullName>
    </submittedName>
</protein>
<name>A0AAW2J341_9LAMI</name>
<accession>A0AAW2J341</accession>